<feature type="region of interest" description="Disordered" evidence="1">
    <location>
        <begin position="1"/>
        <end position="94"/>
    </location>
</feature>
<feature type="compositionally biased region" description="Basic and acidic residues" evidence="1">
    <location>
        <begin position="154"/>
        <end position="175"/>
    </location>
</feature>
<reference evidence="2 3" key="1">
    <citation type="submission" date="2024-01" db="EMBL/GenBank/DDBJ databases">
        <title>Genome assemblies of Stephania.</title>
        <authorList>
            <person name="Yang L."/>
        </authorList>
    </citation>
    <scope>NUCLEOTIDE SEQUENCE [LARGE SCALE GENOMIC DNA]</scope>
    <source>
        <strain evidence="2">JXDWG</strain>
        <tissue evidence="2">Leaf</tissue>
    </source>
</reference>
<accession>A0AAP0LA51</accession>
<gene>
    <name evidence="2" type="ORF">Scep_001966</name>
</gene>
<comment type="caution">
    <text evidence="2">The sequence shown here is derived from an EMBL/GenBank/DDBJ whole genome shotgun (WGS) entry which is preliminary data.</text>
</comment>
<evidence type="ECO:0000313" key="3">
    <source>
        <dbReference type="Proteomes" id="UP001419268"/>
    </source>
</evidence>
<feature type="compositionally biased region" description="Low complexity" evidence="1">
    <location>
        <begin position="179"/>
        <end position="191"/>
    </location>
</feature>
<feature type="compositionally biased region" description="Low complexity" evidence="1">
    <location>
        <begin position="27"/>
        <end position="45"/>
    </location>
</feature>
<evidence type="ECO:0000313" key="2">
    <source>
        <dbReference type="EMBL" id="KAK9166775.1"/>
    </source>
</evidence>
<dbReference type="Proteomes" id="UP001419268">
    <property type="component" value="Unassembled WGS sequence"/>
</dbReference>
<dbReference type="AlphaFoldDB" id="A0AAP0LA51"/>
<proteinExistence type="predicted"/>
<feature type="compositionally biased region" description="Basic and acidic residues" evidence="1">
    <location>
        <begin position="1"/>
        <end position="26"/>
    </location>
</feature>
<keyword evidence="3" id="KW-1185">Reference proteome</keyword>
<sequence>MTGESDKSDDEERTREREDGGERDCDTLAPAETAAAARRSACTRAADGRRGRKGRSSSRGWRLAGDLEVADGSSWATRRRGSAAPDMADEAASDADGVVVVRDERMALVRGCLGCEHWRRETTAARHGARQPTRGGESGDRTMAGLSDAAAAADRQRNGPDKIAARQRDTKEFTDGAKQARQQWQQQRRRQ</sequence>
<evidence type="ECO:0000256" key="1">
    <source>
        <dbReference type="SAM" id="MobiDB-lite"/>
    </source>
</evidence>
<dbReference type="EMBL" id="JBBNAG010000001">
    <property type="protein sequence ID" value="KAK9166775.1"/>
    <property type="molecule type" value="Genomic_DNA"/>
</dbReference>
<organism evidence="2 3">
    <name type="scientific">Stephania cephalantha</name>
    <dbReference type="NCBI Taxonomy" id="152367"/>
    <lineage>
        <taxon>Eukaryota</taxon>
        <taxon>Viridiplantae</taxon>
        <taxon>Streptophyta</taxon>
        <taxon>Embryophyta</taxon>
        <taxon>Tracheophyta</taxon>
        <taxon>Spermatophyta</taxon>
        <taxon>Magnoliopsida</taxon>
        <taxon>Ranunculales</taxon>
        <taxon>Menispermaceae</taxon>
        <taxon>Menispermoideae</taxon>
        <taxon>Cissampelideae</taxon>
        <taxon>Stephania</taxon>
    </lineage>
</organism>
<feature type="region of interest" description="Disordered" evidence="1">
    <location>
        <begin position="120"/>
        <end position="191"/>
    </location>
</feature>
<protein>
    <submittedName>
        <fullName evidence="2">Uncharacterized protein</fullName>
    </submittedName>
</protein>
<name>A0AAP0LA51_9MAGN</name>